<gene>
    <name evidence="5" type="ORF">C4886_06260</name>
</gene>
<dbReference type="InterPro" id="IPR013783">
    <property type="entry name" value="Ig-like_fold"/>
</dbReference>
<dbReference type="EMBL" id="PSQG01000007">
    <property type="protein sequence ID" value="RCH44613.1"/>
    <property type="molecule type" value="Genomic_DNA"/>
</dbReference>
<dbReference type="AlphaFoldDB" id="A0A367G315"/>
<dbReference type="Pfam" id="PF16555">
    <property type="entry name" value="GramPos_pilinD1"/>
    <property type="match status" value="1"/>
</dbReference>
<dbReference type="NCBIfam" id="TIGR01167">
    <property type="entry name" value="LPXTG_anchor"/>
    <property type="match status" value="1"/>
</dbReference>
<dbReference type="RefSeq" id="WP_114001973.1">
    <property type="nucleotide sequence ID" value="NZ_PSQG01000007.1"/>
</dbReference>
<evidence type="ECO:0000256" key="2">
    <source>
        <dbReference type="SAM" id="Phobius"/>
    </source>
</evidence>
<name>A0A367G315_9FIRM</name>
<proteinExistence type="predicted"/>
<feature type="transmembrane region" description="Helical" evidence="2">
    <location>
        <begin position="504"/>
        <end position="525"/>
    </location>
</feature>
<feature type="domain" description="Gram-positive pilin subunit D1 N-terminal" evidence="4">
    <location>
        <begin position="40"/>
        <end position="186"/>
    </location>
</feature>
<evidence type="ECO:0000256" key="1">
    <source>
        <dbReference type="SAM" id="MobiDB-lite"/>
    </source>
</evidence>
<feature type="signal peptide" evidence="3">
    <location>
        <begin position="1"/>
        <end position="34"/>
    </location>
</feature>
<accession>A0A367G315</accession>
<feature type="chain" id="PRO_5016850540" description="Gram-positive pilin subunit D1 N-terminal domain-containing protein" evidence="3">
    <location>
        <begin position="35"/>
        <end position="531"/>
    </location>
</feature>
<dbReference type="Gene3D" id="2.60.40.10">
    <property type="entry name" value="Immunoglobulins"/>
    <property type="match status" value="1"/>
</dbReference>
<keyword evidence="2" id="KW-0472">Membrane</keyword>
<evidence type="ECO:0000256" key="3">
    <source>
        <dbReference type="SAM" id="SignalP"/>
    </source>
</evidence>
<keyword evidence="2" id="KW-0812">Transmembrane</keyword>
<dbReference type="InterPro" id="IPR032364">
    <property type="entry name" value="GramPos_pilinD1_N"/>
</dbReference>
<evidence type="ECO:0000313" key="6">
    <source>
        <dbReference type="Proteomes" id="UP000253208"/>
    </source>
</evidence>
<organism evidence="5 6">
    <name type="scientific">Blautia obeum</name>
    <dbReference type="NCBI Taxonomy" id="40520"/>
    <lineage>
        <taxon>Bacteria</taxon>
        <taxon>Bacillati</taxon>
        <taxon>Bacillota</taxon>
        <taxon>Clostridia</taxon>
        <taxon>Lachnospirales</taxon>
        <taxon>Lachnospiraceae</taxon>
        <taxon>Blautia</taxon>
    </lineage>
</organism>
<reference evidence="5 6" key="1">
    <citation type="submission" date="2018-02" db="EMBL/GenBank/DDBJ databases">
        <title>Complete genome sequencing of Faecalibacterium prausnitzii strains isolated from the human gut.</title>
        <authorList>
            <person name="Fitzgerald B.C."/>
            <person name="Shkoporov A.N."/>
            <person name="Ross P.R."/>
            <person name="Hill C."/>
        </authorList>
    </citation>
    <scope>NUCLEOTIDE SEQUENCE [LARGE SCALE GENOMIC DNA]</scope>
    <source>
        <strain evidence="5 6">APC942/31-1</strain>
    </source>
</reference>
<keyword evidence="3" id="KW-0732">Signal</keyword>
<comment type="caution">
    <text evidence="5">The sequence shown here is derived from an EMBL/GenBank/DDBJ whole genome shotgun (WGS) entry which is preliminary data.</text>
</comment>
<evidence type="ECO:0000313" key="5">
    <source>
        <dbReference type="EMBL" id="RCH44613.1"/>
    </source>
</evidence>
<keyword evidence="2" id="KW-1133">Transmembrane helix</keyword>
<evidence type="ECO:0000259" key="4">
    <source>
        <dbReference type="Pfam" id="PF16555"/>
    </source>
</evidence>
<feature type="region of interest" description="Disordered" evidence="1">
    <location>
        <begin position="447"/>
        <end position="500"/>
    </location>
</feature>
<dbReference type="Proteomes" id="UP000253208">
    <property type="component" value="Unassembled WGS sequence"/>
</dbReference>
<protein>
    <recommendedName>
        <fullName evidence="4">Gram-positive pilin subunit D1 N-terminal domain-containing protein</fullName>
    </recommendedName>
</protein>
<sequence length="531" mass="57531">MKNRRKQGKIFRSLLAVLMLTAMLVTSVLQPVFAGDYEAGKTGNLTLTVQQADEEGNQTPLPDVGLTIYKVGSVNFDGNVHFVLDEALAAAAIDFDSITTADGWYEAAEKLAAMIVSGSVDVWGMSKSSDAEGNMTFADLAEGMYLVVQTDGNSDVSGVTVSPMLITVPFADQEQGWMYDVQAYPKSVSNPPKHTQIQVTKRIYNVDDNGNVIPLETKEDVTYKVGVFSDQEGTIPFRDDYLQDIHIQNASSGTATWTDVPDGTYYVFELDEDGNLLQQNTEIKVDDQNFYYYDVTKPNGENEEKSNQVVIGGDSGVTEAAAYVNNYYTKIPDIFSRNGFINIKKNVMIDGVASTVDDTFYAGVFSTESNGELTLEKVVTLKQNDSVQVMLDLPKDQEINSVTYTVLETDKDGNPVDDDTFKYTVTGQGEVTLNNDNRYTVTKEITNSLSSEPTPIPTATPGTNHGGNDRITPIPNNGTAGGTAPNDTSGTARRSVKTGDDTPIGVWVGILAAAIIVGGGAAYGVKRKKKK</sequence>